<organism evidence="4 5">
    <name type="scientific">Agromyces protaetiae</name>
    <dbReference type="NCBI Taxonomy" id="2509455"/>
    <lineage>
        <taxon>Bacteria</taxon>
        <taxon>Bacillati</taxon>
        <taxon>Actinomycetota</taxon>
        <taxon>Actinomycetes</taxon>
        <taxon>Micrococcales</taxon>
        <taxon>Microbacteriaceae</taxon>
        <taxon>Agromyces</taxon>
    </lineage>
</organism>
<dbReference type="EMBL" id="CP035491">
    <property type="protein sequence ID" value="QAY73133.1"/>
    <property type="molecule type" value="Genomic_DNA"/>
</dbReference>
<dbReference type="Proteomes" id="UP000291259">
    <property type="component" value="Chromosome"/>
</dbReference>
<keyword evidence="5" id="KW-1185">Reference proteome</keyword>
<evidence type="ECO:0000256" key="1">
    <source>
        <dbReference type="SAM" id="Coils"/>
    </source>
</evidence>
<feature type="region of interest" description="Disordered" evidence="2">
    <location>
        <begin position="119"/>
        <end position="154"/>
    </location>
</feature>
<proteinExistence type="predicted"/>
<evidence type="ECO:0008006" key="6">
    <source>
        <dbReference type="Google" id="ProtNLM"/>
    </source>
</evidence>
<feature type="transmembrane region" description="Helical" evidence="3">
    <location>
        <begin position="6"/>
        <end position="27"/>
    </location>
</feature>
<reference evidence="4 5" key="1">
    <citation type="submission" date="2019-01" db="EMBL/GenBank/DDBJ databases">
        <title>Genome sequencing of strain FW100M-8.</title>
        <authorList>
            <person name="Heo J."/>
            <person name="Kim S.-J."/>
            <person name="Kim J.-S."/>
            <person name="Hong S.-B."/>
            <person name="Kwon S.-W."/>
        </authorList>
    </citation>
    <scope>NUCLEOTIDE SEQUENCE [LARGE SCALE GENOMIC DNA]</scope>
    <source>
        <strain evidence="4 5">FW100M-8</strain>
    </source>
</reference>
<evidence type="ECO:0000313" key="4">
    <source>
        <dbReference type="EMBL" id="QAY73133.1"/>
    </source>
</evidence>
<dbReference type="InterPro" id="IPR014717">
    <property type="entry name" value="Transl_elong_EF1B/ribsomal_bS6"/>
</dbReference>
<feature type="coiled-coil region" evidence="1">
    <location>
        <begin position="41"/>
        <end position="75"/>
    </location>
</feature>
<keyword evidence="1" id="KW-0175">Coiled coil</keyword>
<accession>A0A4P6FDQ8</accession>
<keyword evidence="3" id="KW-0812">Transmembrane</keyword>
<evidence type="ECO:0000256" key="3">
    <source>
        <dbReference type="SAM" id="Phobius"/>
    </source>
</evidence>
<dbReference type="KEGG" id="agf:ET445_07015"/>
<protein>
    <recommendedName>
        <fullName evidence="6">Pilus assembly protein PilO</fullName>
    </recommendedName>
</protein>
<evidence type="ECO:0000256" key="2">
    <source>
        <dbReference type="SAM" id="MobiDB-lite"/>
    </source>
</evidence>
<feature type="compositionally biased region" description="Low complexity" evidence="2">
    <location>
        <begin position="131"/>
        <end position="148"/>
    </location>
</feature>
<gene>
    <name evidence="4" type="ORF">ET445_07015</name>
</gene>
<name>A0A4P6FDQ8_9MICO</name>
<dbReference type="AlphaFoldDB" id="A0A4P6FDQ8"/>
<keyword evidence="3" id="KW-0472">Membrane</keyword>
<dbReference type="RefSeq" id="WP_129190093.1">
    <property type="nucleotide sequence ID" value="NZ_CP035491.1"/>
</dbReference>
<sequence length="261" mass="26860">MAQNRLWVVGSVAAMIVIALLAWFIGIQPQLSSIASINAERQTVDAQNAAQQAVLDQLERDKKDEKQLRAEYDLASRSVPAGTGVPRYIDQLNALAAQTGVTLTRITVSDAAAFEVAAPAESAPIEDENTADASGDASSDGSAETAADVSGSAQPVGLGPLTPANFAYLGIGIEIEGEYANVLAFVHGLQTGERLMLVNAVEASSVQAETQVNEDGVEIPVEAGPQKYSASISGLIYSLVDAGAVGSTATDTGAQEAAGEN</sequence>
<dbReference type="OrthoDB" id="5149329at2"/>
<evidence type="ECO:0000313" key="5">
    <source>
        <dbReference type="Proteomes" id="UP000291259"/>
    </source>
</evidence>
<keyword evidence="3" id="KW-1133">Transmembrane helix</keyword>
<dbReference type="Gene3D" id="3.30.70.60">
    <property type="match status" value="1"/>
</dbReference>